<evidence type="ECO:0000313" key="7">
    <source>
        <dbReference type="EMBL" id="MRY57347.1"/>
    </source>
</evidence>
<dbReference type="Proteomes" id="UP000095591">
    <property type="component" value="Unassembled WGS sequence"/>
</dbReference>
<evidence type="ECO:0000313" key="24">
    <source>
        <dbReference type="Proteomes" id="UP000441358"/>
    </source>
</evidence>
<dbReference type="GO" id="GO:0005198">
    <property type="term" value="F:structural molecule activity"/>
    <property type="evidence" value="ECO:0007669"/>
    <property type="project" value="InterPro"/>
</dbReference>
<evidence type="ECO:0000313" key="18">
    <source>
        <dbReference type="Proteomes" id="UP000095332"/>
    </source>
</evidence>
<dbReference type="EMBL" id="CP051672">
    <property type="protein sequence ID" value="QJE29191.1"/>
    <property type="molecule type" value="Genomic_DNA"/>
</dbReference>
<dbReference type="EMBL" id="JAQMPX010000034">
    <property type="protein sequence ID" value="MDB9137819.1"/>
    <property type="molecule type" value="Genomic_DNA"/>
</dbReference>
<reference evidence="17" key="10">
    <citation type="submission" date="2023-03" db="EMBL/GenBank/DDBJ databases">
        <title>Parabacteroides distasonis, a bacteria resistant against UC.</title>
        <authorList>
            <person name="Dai W."/>
        </authorList>
    </citation>
    <scope>NUCLEOTIDE SEQUENCE</scope>
    <source>
        <strain evidence="17">F1-28</strain>
    </source>
</reference>
<dbReference type="Proteomes" id="UP000501982">
    <property type="component" value="Chromosome"/>
</dbReference>
<dbReference type="PANTHER" id="PTHR38009:SF1">
    <property type="entry name" value="CONSERVED HYPOTHETICAL PHAGE TAIL PROTEIN"/>
    <property type="match status" value="1"/>
</dbReference>
<evidence type="ECO:0000313" key="28">
    <source>
        <dbReference type="Proteomes" id="UP000463337"/>
    </source>
</evidence>
<reference evidence="13" key="3">
    <citation type="journal article" date="2018" name="BMC Genomics">
        <title>Whole genome sequencing and function prediction of 133 gut anaerobes isolated from chicken caecum in pure cultures.</title>
        <authorList>
            <person name="Medvecky M."/>
            <person name="Cejkova D."/>
            <person name="Polansky O."/>
            <person name="Karasova D."/>
            <person name="Kubasova T."/>
            <person name="Cizek A."/>
            <person name="Rychlik I."/>
        </authorList>
    </citation>
    <scope>NUCLEOTIDE SEQUENCE</scope>
    <source>
        <strain evidence="13">An199</strain>
    </source>
</reference>
<evidence type="ECO:0000313" key="4">
    <source>
        <dbReference type="EMBL" id="MCB6517026.1"/>
    </source>
</evidence>
<proteinExistence type="predicted"/>
<dbReference type="GO" id="GO:0016746">
    <property type="term" value="F:acyltransferase activity"/>
    <property type="evidence" value="ECO:0007669"/>
    <property type="project" value="UniProtKB-KW"/>
</dbReference>
<accession>A0A173THS2</accession>
<dbReference type="PANTHER" id="PTHR38009">
    <property type="entry name" value="CONSERVED HYPOTHETICAL PHAGE TAIL PROTEIN"/>
    <property type="match status" value="1"/>
</dbReference>
<evidence type="ECO:0000313" key="2">
    <source>
        <dbReference type="EMBL" id="CUN94271.1"/>
    </source>
</evidence>
<dbReference type="Proteomes" id="UP000315827">
    <property type="component" value="Unassembled WGS sequence"/>
</dbReference>
<evidence type="ECO:0000313" key="17">
    <source>
        <dbReference type="EMBL" id="WET62827.1"/>
    </source>
</evidence>
<evidence type="ECO:0000313" key="26">
    <source>
        <dbReference type="Proteomes" id="UP000450599"/>
    </source>
</evidence>
<dbReference type="EMBL" id="WKMC01000006">
    <property type="protein sequence ID" value="MRZ50699.1"/>
    <property type="molecule type" value="Genomic_DNA"/>
</dbReference>
<evidence type="ECO:0000313" key="25">
    <source>
        <dbReference type="Proteomes" id="UP000441609"/>
    </source>
</evidence>
<dbReference type="OMA" id="RWQGPSF"/>
<evidence type="ECO:0000313" key="5">
    <source>
        <dbReference type="EMBL" id="MDB9006398.1"/>
    </source>
</evidence>
<evidence type="ECO:0000313" key="30">
    <source>
        <dbReference type="Proteomes" id="UP000501982"/>
    </source>
</evidence>
<dbReference type="EMBL" id="WKMW01000008">
    <property type="protein sequence ID" value="MRY84505.1"/>
    <property type="molecule type" value="Genomic_DNA"/>
</dbReference>
<evidence type="ECO:0000313" key="3">
    <source>
        <dbReference type="EMBL" id="CUQ02058.1"/>
    </source>
</evidence>
<dbReference type="Proteomes" id="UP000441609">
    <property type="component" value="Unassembled WGS sequence"/>
</dbReference>
<dbReference type="EMBL" id="CYYK01000004">
    <property type="protein sequence ID" value="CUN94271.1"/>
    <property type="molecule type" value="Genomic_DNA"/>
</dbReference>
<evidence type="ECO:0000313" key="19">
    <source>
        <dbReference type="Proteomes" id="UP000095455"/>
    </source>
</evidence>
<dbReference type="GeneID" id="93522446"/>
<evidence type="ECO:0000313" key="15">
    <source>
        <dbReference type="EMBL" id="RHD70855.1"/>
    </source>
</evidence>
<reference evidence="5" key="9">
    <citation type="submission" date="2023-01" db="EMBL/GenBank/DDBJ databases">
        <title>Human gut microbiome strain richness.</title>
        <authorList>
            <person name="Chen-Liaw A."/>
        </authorList>
    </citation>
    <scope>NUCLEOTIDE SEQUENCE</scope>
    <source>
        <strain evidence="6">D35st1_E5_D35t1_190705</strain>
        <strain evidence="5">RTP21484st1_E5_RTP21484_190118</strain>
    </source>
</reference>
<evidence type="ECO:0000313" key="27">
    <source>
        <dbReference type="Proteomes" id="UP000461276"/>
    </source>
</evidence>
<evidence type="ECO:0000313" key="13">
    <source>
        <dbReference type="EMBL" id="OUP20153.1"/>
    </source>
</evidence>
<gene>
    <name evidence="13" type="ORF">B5F32_08225</name>
    <name evidence="15" type="ORF">DW782_21115</name>
    <name evidence="2" type="ORF">ERS852380_01276</name>
    <name evidence="1" type="ORF">ERS852429_01574</name>
    <name evidence="3" type="ORF">ERS852560_01238</name>
    <name evidence="16" type="ORF">FSA05_18975</name>
    <name evidence="10" type="ORF">GKD54_08850</name>
    <name evidence="8" type="ORF">GKD58_09600</name>
    <name evidence="7" type="ORF">GKD59_05375</name>
    <name evidence="11" type="ORF">GKD66_10790</name>
    <name evidence="9" type="ORF">GKD67_07340</name>
    <name evidence="12" type="ORF">GKD70_03915</name>
    <name evidence="14" type="ORF">HHO38_13140</name>
    <name evidence="4" type="ORF">LI194_04350</name>
    <name evidence="17" type="ORF">P2T59_14095</name>
    <name evidence="5" type="ORF">PN599_15495</name>
    <name evidence="6" type="ORF">PN612_04740</name>
</gene>
<evidence type="ECO:0000313" key="21">
    <source>
        <dbReference type="Proteomes" id="UP000195950"/>
    </source>
</evidence>
<evidence type="ECO:0000313" key="11">
    <source>
        <dbReference type="EMBL" id="MRZ50699.1"/>
    </source>
</evidence>
<dbReference type="Pfam" id="PF06841">
    <property type="entry name" value="Phage_T4_gp19"/>
    <property type="match status" value="1"/>
</dbReference>
<reference evidence="14 30" key="7">
    <citation type="submission" date="2020-04" db="EMBL/GenBank/DDBJ databases">
        <title>Complete Genomes and Methylome analysis of CBBP consortium that reverse antibiotic-induced susceptibility to vancomycin-resistant Enterococcus faecium infection.</title>
        <authorList>
            <person name="Fomenkov A."/>
            <person name="Zhang Z."/>
            <person name="Pamer E."/>
            <person name="Roberts R.J."/>
        </authorList>
    </citation>
    <scope>NUCLEOTIDE SEQUENCE [LARGE SCALE GENOMIC DNA]</scope>
    <source>
        <strain evidence="30">CBBP</strain>
        <strain evidence="14">CBBP-1</strain>
    </source>
</reference>
<dbReference type="Proteomes" id="UP001210126">
    <property type="component" value="Unassembled WGS sequence"/>
</dbReference>
<dbReference type="AlphaFoldDB" id="A0A173THS2"/>
<dbReference type="Proteomes" id="UP000463337">
    <property type="component" value="Unassembled WGS sequence"/>
</dbReference>
<dbReference type="InterPro" id="IPR011747">
    <property type="entry name" value="CHP02241"/>
</dbReference>
<evidence type="ECO:0000313" key="14">
    <source>
        <dbReference type="EMBL" id="QJE29191.1"/>
    </source>
</evidence>
<reference evidence="18 19" key="1">
    <citation type="submission" date="2015-09" db="EMBL/GenBank/DDBJ databases">
        <authorList>
            <consortium name="Pathogen Informatics"/>
        </authorList>
    </citation>
    <scope>NUCLEOTIDE SEQUENCE [LARGE SCALE GENOMIC DNA]</scope>
    <source>
        <strain evidence="2 19">2789STDY5608822</strain>
        <strain evidence="1 20">2789STDY5608872</strain>
        <strain evidence="3 18">2789STDY5834948</strain>
    </source>
</reference>
<dbReference type="EMBL" id="CZBM01000003">
    <property type="protein sequence ID" value="CUQ02058.1"/>
    <property type="molecule type" value="Genomic_DNA"/>
</dbReference>
<dbReference type="EMBL" id="JAQMPJ010000016">
    <property type="protein sequence ID" value="MDB9006398.1"/>
    <property type="molecule type" value="Genomic_DNA"/>
</dbReference>
<evidence type="ECO:0000313" key="1">
    <source>
        <dbReference type="EMBL" id="CUN02373.1"/>
    </source>
</evidence>
<sequence>MLRFDHIVPPPVAFYFNVTFEGLIETSFQEVSGLQLEMETETIKEGGENSFSYQVPTRRKHGNLVLKRSLMPLPHVLETYVVKVLENNGSAQIVPVNLTISLLDAGHFPLNNWSVLNAYPVKWDISALNSQKNELVIETLEMAYTNLIRMSIRDTEDTKKEQFKQWL</sequence>
<dbReference type="Proteomes" id="UP000461276">
    <property type="component" value="Unassembled WGS sequence"/>
</dbReference>
<dbReference type="Proteomes" id="UP000284660">
    <property type="component" value="Unassembled WGS sequence"/>
</dbReference>
<evidence type="ECO:0000313" key="23">
    <source>
        <dbReference type="Proteomes" id="UP000315827"/>
    </source>
</evidence>
<dbReference type="EMBL" id="JAJCNI010000004">
    <property type="protein sequence ID" value="MCB6517026.1"/>
    <property type="molecule type" value="Genomic_DNA"/>
</dbReference>
<dbReference type="EMBL" id="WKLT01000004">
    <property type="protein sequence ID" value="MRY57347.1"/>
    <property type="molecule type" value="Genomic_DNA"/>
</dbReference>
<dbReference type="EMBL" id="CP120353">
    <property type="protein sequence ID" value="WET62827.1"/>
    <property type="molecule type" value="Genomic_DNA"/>
</dbReference>
<dbReference type="EMBL" id="WKMO01000003">
    <property type="protein sequence ID" value="MSB72444.1"/>
    <property type="molecule type" value="Genomic_DNA"/>
</dbReference>
<reference evidence="15 22" key="4">
    <citation type="submission" date="2018-08" db="EMBL/GenBank/DDBJ databases">
        <title>A genome reference for cultivated species of the human gut microbiota.</title>
        <authorList>
            <person name="Zou Y."/>
            <person name="Xue W."/>
            <person name="Luo G."/>
        </authorList>
    </citation>
    <scope>NUCLEOTIDE SEQUENCE [LARGE SCALE GENOMIC DNA]</scope>
    <source>
        <strain evidence="15 22">AM30-4</strain>
    </source>
</reference>
<dbReference type="NCBIfam" id="TIGR02241">
    <property type="entry name" value="conserved hypothetical phage tail region protein"/>
    <property type="match status" value="1"/>
</dbReference>
<dbReference type="Proteomes" id="UP000471216">
    <property type="component" value="Unassembled WGS sequence"/>
</dbReference>
<evidence type="ECO:0000313" key="10">
    <source>
        <dbReference type="EMBL" id="MRZ06325.1"/>
    </source>
</evidence>
<dbReference type="EMBL" id="WKMX01000008">
    <property type="protein sequence ID" value="MRZ06325.1"/>
    <property type="molecule type" value="Genomic_DNA"/>
</dbReference>
<reference evidence="24 25" key="5">
    <citation type="journal article" date="2019" name="Nat. Med.">
        <title>A library of human gut bacterial isolates paired with longitudinal multiomics data enables mechanistic microbiome research.</title>
        <authorList>
            <person name="Poyet M."/>
            <person name="Groussin M."/>
            <person name="Gibbons S.M."/>
            <person name="Avila-Pacheco J."/>
            <person name="Jiang X."/>
            <person name="Kearney S.M."/>
            <person name="Perrotta A.R."/>
            <person name="Berdy B."/>
            <person name="Zhao S."/>
            <person name="Lieberman T.D."/>
            <person name="Swanson P.K."/>
            <person name="Smith M."/>
            <person name="Roesemann S."/>
            <person name="Alexander J.E."/>
            <person name="Rich S.A."/>
            <person name="Livny J."/>
            <person name="Vlamakis H."/>
            <person name="Clish C."/>
            <person name="Bullock K."/>
            <person name="Deik A."/>
            <person name="Scott J."/>
            <person name="Pierce K.A."/>
            <person name="Xavier R.J."/>
            <person name="Alm E.J."/>
        </authorList>
    </citation>
    <scope>NUCLEOTIDE SEQUENCE [LARGE SCALE GENOMIC DNA]</scope>
    <source>
        <strain evidence="10 29">BIOML-A10</strain>
        <strain evidence="8 26">BIOML-A11</strain>
        <strain evidence="12 25">BIOML-A20</strain>
        <strain evidence="11 24">BIOML-A32</strain>
        <strain evidence="7 28">BIOML-A41</strain>
        <strain evidence="9 27">BIOML-A9</strain>
    </source>
</reference>
<evidence type="ECO:0000313" key="16">
    <source>
        <dbReference type="EMBL" id="TWV59321.1"/>
    </source>
</evidence>
<evidence type="ECO:0000313" key="12">
    <source>
        <dbReference type="EMBL" id="MSB72444.1"/>
    </source>
</evidence>
<evidence type="ECO:0000313" key="8">
    <source>
        <dbReference type="EMBL" id="MRY84505.1"/>
    </source>
</evidence>
<dbReference type="Proteomes" id="UP000195950">
    <property type="component" value="Unassembled WGS sequence"/>
</dbReference>
<keyword evidence="7" id="KW-0012">Acyltransferase</keyword>
<evidence type="ECO:0000313" key="9">
    <source>
        <dbReference type="EMBL" id="MRY93041.1"/>
    </source>
</evidence>
<dbReference type="EMBL" id="VOHW01000015">
    <property type="protein sequence ID" value="TWV59321.1"/>
    <property type="molecule type" value="Genomic_DNA"/>
</dbReference>
<dbReference type="EMBL" id="QSJN01000023">
    <property type="protein sequence ID" value="RHD70855.1"/>
    <property type="molecule type" value="Genomic_DNA"/>
</dbReference>
<dbReference type="EMBL" id="CYXP01000003">
    <property type="protein sequence ID" value="CUN02373.1"/>
    <property type="molecule type" value="Genomic_DNA"/>
</dbReference>
<dbReference type="Proteomes" id="UP000450599">
    <property type="component" value="Unassembled WGS sequence"/>
</dbReference>
<organism evidence="1 20">
    <name type="scientific">Parabacteroides distasonis</name>
    <dbReference type="NCBI Taxonomy" id="823"/>
    <lineage>
        <taxon>Bacteria</taxon>
        <taxon>Pseudomonadati</taxon>
        <taxon>Bacteroidota</taxon>
        <taxon>Bacteroidia</taxon>
        <taxon>Bacteroidales</taxon>
        <taxon>Tannerellaceae</taxon>
        <taxon>Parabacteroides</taxon>
    </lineage>
</organism>
<dbReference type="RefSeq" id="WP_005861439.1">
    <property type="nucleotide sequence ID" value="NZ_AP019729.1"/>
</dbReference>
<dbReference type="OrthoDB" id="9799891at2"/>
<dbReference type="Proteomes" id="UP000095332">
    <property type="component" value="Unassembled WGS sequence"/>
</dbReference>
<reference evidence="16 23" key="6">
    <citation type="submission" date="2019-07" db="EMBL/GenBank/DDBJ databases">
        <title>Genome sequencing of Parabacteroides distasonis iSURF_7.</title>
        <authorList>
            <person name="Degefu H.N."/>
            <person name="Ruoff K.L."/>
            <person name="Price C.E."/>
            <person name="Valls R.A."/>
            <person name="O'Toole G.A."/>
        </authorList>
    </citation>
    <scope>NUCLEOTIDE SEQUENCE [LARGE SCALE GENOMIC DNA]</scope>
    <source>
        <strain evidence="16 23">CFPLTA003_1B</strain>
    </source>
</reference>
<dbReference type="InterPro" id="IPR010667">
    <property type="entry name" value="Phage_T4_Gp19"/>
</dbReference>
<evidence type="ECO:0000313" key="20">
    <source>
        <dbReference type="Proteomes" id="UP000095591"/>
    </source>
</evidence>
<evidence type="ECO:0000313" key="22">
    <source>
        <dbReference type="Proteomes" id="UP000284660"/>
    </source>
</evidence>
<evidence type="ECO:0000313" key="29">
    <source>
        <dbReference type="Proteomes" id="UP000471216"/>
    </source>
</evidence>
<dbReference type="Proteomes" id="UP001211522">
    <property type="component" value="Unassembled WGS sequence"/>
</dbReference>
<protein>
    <submittedName>
        <fullName evidence="1">Conserved hypothetical phage tail region protein</fullName>
    </submittedName>
    <submittedName>
        <fullName evidence="7">Glycerol acyltransferase</fullName>
    </submittedName>
    <submittedName>
        <fullName evidence="4">Phage tail protein</fullName>
    </submittedName>
</protein>
<dbReference type="EMBL" id="NFJX01000005">
    <property type="protein sequence ID" value="OUP20153.1"/>
    <property type="molecule type" value="Genomic_DNA"/>
</dbReference>
<keyword evidence="7" id="KW-0808">Transferase</keyword>
<reference evidence="4" key="8">
    <citation type="submission" date="2021-10" db="EMBL/GenBank/DDBJ databases">
        <title>Collection of gut derived symbiotic bacterial strains cultured from healthy donors.</title>
        <authorList>
            <person name="Lin H."/>
            <person name="Littmann E."/>
            <person name="Kohout C."/>
            <person name="Pamer E.G."/>
        </authorList>
    </citation>
    <scope>NUCLEOTIDE SEQUENCE</scope>
    <source>
        <strain evidence="4">DFI.2.94</strain>
    </source>
</reference>
<dbReference type="Proteomes" id="UP001221009">
    <property type="component" value="Chromosome"/>
</dbReference>
<dbReference type="EMBL" id="WKMY01000003">
    <property type="protein sequence ID" value="MRY93041.1"/>
    <property type="molecule type" value="Genomic_DNA"/>
</dbReference>
<dbReference type="Proteomes" id="UP000095455">
    <property type="component" value="Unassembled WGS sequence"/>
</dbReference>
<name>A0A173THS2_PARDI</name>
<dbReference type="Proteomes" id="UP001198806">
    <property type="component" value="Unassembled WGS sequence"/>
</dbReference>
<evidence type="ECO:0000313" key="6">
    <source>
        <dbReference type="EMBL" id="MDB9137819.1"/>
    </source>
</evidence>
<reference evidence="21" key="2">
    <citation type="submission" date="2017-04" db="EMBL/GenBank/DDBJ databases">
        <title>Function of individual gut microbiota members based on whole genome sequencing of pure cultures obtained from chicken caecum.</title>
        <authorList>
            <person name="Medvecky M."/>
            <person name="Cejkova D."/>
            <person name="Polansky O."/>
            <person name="Karasova D."/>
            <person name="Kubasova T."/>
            <person name="Cizek A."/>
            <person name="Rychlik I."/>
        </authorList>
    </citation>
    <scope>NUCLEOTIDE SEQUENCE [LARGE SCALE GENOMIC DNA]</scope>
    <source>
        <strain evidence="21">An199</strain>
    </source>
</reference>
<dbReference type="Proteomes" id="UP000441358">
    <property type="component" value="Unassembled WGS sequence"/>
</dbReference>